<evidence type="ECO:0000313" key="2">
    <source>
        <dbReference type="Proteomes" id="UP000054988"/>
    </source>
</evidence>
<protein>
    <submittedName>
        <fullName evidence="1">Uncharacterized protein</fullName>
    </submittedName>
</protein>
<name>A0A0W0FNY3_MONRR</name>
<gene>
    <name evidence="1" type="ORF">WG66_9465</name>
</gene>
<dbReference type="Proteomes" id="UP000054988">
    <property type="component" value="Unassembled WGS sequence"/>
</dbReference>
<sequence length="8" mass="968">MESFKLLT</sequence>
<accession>A0A0W0FNY3</accession>
<reference evidence="1 2" key="1">
    <citation type="submission" date="2015-12" db="EMBL/GenBank/DDBJ databases">
        <title>Draft genome sequence of Moniliophthora roreri, the causal agent of frosty pod rot of cacao.</title>
        <authorList>
            <person name="Aime M.C."/>
            <person name="Diaz-Valderrama J.R."/>
            <person name="Kijpornyongpan T."/>
            <person name="Phillips-Mora W."/>
        </authorList>
    </citation>
    <scope>NUCLEOTIDE SEQUENCE [LARGE SCALE GENOMIC DNA]</scope>
    <source>
        <strain evidence="1 2">MCA 2952</strain>
    </source>
</reference>
<dbReference type="EMBL" id="LATX01001797">
    <property type="protein sequence ID" value="KTB37957.1"/>
    <property type="molecule type" value="Genomic_DNA"/>
</dbReference>
<evidence type="ECO:0000313" key="1">
    <source>
        <dbReference type="EMBL" id="KTB37957.1"/>
    </source>
</evidence>
<comment type="caution">
    <text evidence="1">The sequence shown here is derived from an EMBL/GenBank/DDBJ whole genome shotgun (WGS) entry which is preliminary data.</text>
</comment>
<organism evidence="1 2">
    <name type="scientific">Moniliophthora roreri</name>
    <name type="common">Frosty pod rot fungus</name>
    <name type="synonym">Monilia roreri</name>
    <dbReference type="NCBI Taxonomy" id="221103"/>
    <lineage>
        <taxon>Eukaryota</taxon>
        <taxon>Fungi</taxon>
        <taxon>Dikarya</taxon>
        <taxon>Basidiomycota</taxon>
        <taxon>Agaricomycotina</taxon>
        <taxon>Agaricomycetes</taxon>
        <taxon>Agaricomycetidae</taxon>
        <taxon>Agaricales</taxon>
        <taxon>Marasmiineae</taxon>
        <taxon>Marasmiaceae</taxon>
        <taxon>Moniliophthora</taxon>
    </lineage>
</organism>
<proteinExistence type="predicted"/>